<reference evidence="4" key="1">
    <citation type="submission" date="2006-12" db="EMBL/GenBank/DDBJ databases">
        <title>Complete sequence of chromosome 1 of Verminephrobacter eiseniae EF01-2.</title>
        <authorList>
            <person name="Copeland A."/>
            <person name="Lucas S."/>
            <person name="Lapidus A."/>
            <person name="Barry K."/>
            <person name="Detter J.C."/>
            <person name="Glavina del Rio T."/>
            <person name="Dalin E."/>
            <person name="Tice H."/>
            <person name="Pitluck S."/>
            <person name="Chertkov O."/>
            <person name="Brettin T."/>
            <person name="Bruce D."/>
            <person name="Han C."/>
            <person name="Tapia R."/>
            <person name="Gilna P."/>
            <person name="Schmutz J."/>
            <person name="Larimer F."/>
            <person name="Land M."/>
            <person name="Hauser L."/>
            <person name="Kyrpides N."/>
            <person name="Kim E."/>
            <person name="Stahl D."/>
            <person name="Richardson P."/>
        </authorList>
    </citation>
    <scope>NUCLEOTIDE SEQUENCE [LARGE SCALE GENOMIC DNA]</scope>
    <source>
        <strain evidence="4">EF01-2</strain>
    </source>
</reference>
<dbReference type="Proteomes" id="UP000000374">
    <property type="component" value="Chromosome"/>
</dbReference>
<dbReference type="AlphaFoldDB" id="A1WEC3"/>
<keyword evidence="4" id="KW-1185">Reference proteome</keyword>
<dbReference type="PANTHER" id="PTHR46797:SF2">
    <property type="entry name" value="TRANSCRIPTIONAL REGULATOR"/>
    <property type="match status" value="1"/>
</dbReference>
<sequence length="229" mass="24950">MVAGGIVCETRSSCESFTKHSVPPLPTRPPPAPGVRRIHSIIDLWLGEQLRRRRQALGLPLQQVARACGISVSLLSQLERGLRSISMRTLGALAQELRLPIETLVRNTRYSEGEAEGAVARAGTHRRIDLGDKGIHKENLTPPAASGGVQMYRAVIDPGGSTGDDLFLTHKGEQVGYVIEGQLDLFVQERLLKLKAGDSFCYGGDMSRRWRNPGQTSTTILWAITCSPG</sequence>
<dbReference type="STRING" id="391735.Veis_0188"/>
<dbReference type="Gene3D" id="2.60.120.10">
    <property type="entry name" value="Jelly Rolls"/>
    <property type="match status" value="1"/>
</dbReference>
<dbReference type="PROSITE" id="PS50943">
    <property type="entry name" value="HTH_CROC1"/>
    <property type="match status" value="1"/>
</dbReference>
<evidence type="ECO:0000313" key="4">
    <source>
        <dbReference type="Proteomes" id="UP000000374"/>
    </source>
</evidence>
<evidence type="ECO:0000313" key="3">
    <source>
        <dbReference type="EMBL" id="ABM55980.1"/>
    </source>
</evidence>
<dbReference type="SUPFAM" id="SSF51182">
    <property type="entry name" value="RmlC-like cupins"/>
    <property type="match status" value="1"/>
</dbReference>
<name>A1WEC3_VEREI</name>
<dbReference type="eggNOG" id="COG1396">
    <property type="taxonomic scope" value="Bacteria"/>
</dbReference>
<dbReference type="SMART" id="SM00530">
    <property type="entry name" value="HTH_XRE"/>
    <property type="match status" value="1"/>
</dbReference>
<dbReference type="InterPro" id="IPR050807">
    <property type="entry name" value="TransReg_Diox_bact_type"/>
</dbReference>
<dbReference type="EMBL" id="CP000542">
    <property type="protein sequence ID" value="ABM55980.1"/>
    <property type="molecule type" value="Genomic_DNA"/>
</dbReference>
<dbReference type="Pfam" id="PF01381">
    <property type="entry name" value="HTH_3"/>
    <property type="match status" value="1"/>
</dbReference>
<dbReference type="InterPro" id="IPR001387">
    <property type="entry name" value="Cro/C1-type_HTH"/>
</dbReference>
<evidence type="ECO:0000256" key="1">
    <source>
        <dbReference type="ARBA" id="ARBA00023125"/>
    </source>
</evidence>
<dbReference type="InterPro" id="IPR013096">
    <property type="entry name" value="Cupin_2"/>
</dbReference>
<proteinExistence type="predicted"/>
<gene>
    <name evidence="3" type="ordered locus">Veis_0188</name>
</gene>
<dbReference type="GO" id="GO:0003677">
    <property type="term" value="F:DNA binding"/>
    <property type="evidence" value="ECO:0007669"/>
    <property type="project" value="UniProtKB-KW"/>
</dbReference>
<organism evidence="3 4">
    <name type="scientific">Verminephrobacter eiseniae (strain EF01-2)</name>
    <dbReference type="NCBI Taxonomy" id="391735"/>
    <lineage>
        <taxon>Bacteria</taxon>
        <taxon>Pseudomonadati</taxon>
        <taxon>Pseudomonadota</taxon>
        <taxon>Betaproteobacteria</taxon>
        <taxon>Burkholderiales</taxon>
        <taxon>Comamonadaceae</taxon>
        <taxon>Verminephrobacter</taxon>
    </lineage>
</organism>
<dbReference type="InterPro" id="IPR014710">
    <property type="entry name" value="RmlC-like_jellyroll"/>
</dbReference>
<dbReference type="Pfam" id="PF07883">
    <property type="entry name" value="Cupin_2"/>
    <property type="match status" value="1"/>
</dbReference>
<dbReference type="InterPro" id="IPR011051">
    <property type="entry name" value="RmlC_Cupin_sf"/>
</dbReference>
<dbReference type="GO" id="GO:0005829">
    <property type="term" value="C:cytosol"/>
    <property type="evidence" value="ECO:0007669"/>
    <property type="project" value="TreeGrafter"/>
</dbReference>
<dbReference type="GO" id="GO:0003700">
    <property type="term" value="F:DNA-binding transcription factor activity"/>
    <property type="evidence" value="ECO:0007669"/>
    <property type="project" value="TreeGrafter"/>
</dbReference>
<feature type="domain" description="HTH cro/C1-type" evidence="2">
    <location>
        <begin position="50"/>
        <end position="104"/>
    </location>
</feature>
<accession>A1WEC3</accession>
<dbReference type="CDD" id="cd00093">
    <property type="entry name" value="HTH_XRE"/>
    <property type="match status" value="1"/>
</dbReference>
<dbReference type="InterPro" id="IPR010982">
    <property type="entry name" value="Lambda_DNA-bd_dom_sf"/>
</dbReference>
<protein>
    <submittedName>
        <fullName evidence="3">Transcriptional regulator, XRE family</fullName>
    </submittedName>
</protein>
<dbReference type="SUPFAM" id="SSF47413">
    <property type="entry name" value="lambda repressor-like DNA-binding domains"/>
    <property type="match status" value="1"/>
</dbReference>
<dbReference type="PANTHER" id="PTHR46797">
    <property type="entry name" value="HTH-TYPE TRANSCRIPTIONAL REGULATOR"/>
    <property type="match status" value="1"/>
</dbReference>
<dbReference type="Gene3D" id="1.10.260.40">
    <property type="entry name" value="lambda repressor-like DNA-binding domains"/>
    <property type="match status" value="1"/>
</dbReference>
<keyword evidence="1" id="KW-0238">DNA-binding</keyword>
<evidence type="ECO:0000259" key="2">
    <source>
        <dbReference type="PROSITE" id="PS50943"/>
    </source>
</evidence>
<dbReference type="KEGG" id="vei:Veis_0188"/>
<dbReference type="HOGENOM" id="CLU_085376_1_1_4"/>
<dbReference type="CDD" id="cd02209">
    <property type="entry name" value="cupin_XRE_C"/>
    <property type="match status" value="1"/>
</dbReference>